<comment type="caution">
    <text evidence="1">The sequence shown here is derived from an EMBL/GenBank/DDBJ whole genome shotgun (WGS) entry which is preliminary data.</text>
</comment>
<name>A0A840D0H6_9BACT</name>
<dbReference type="Gene3D" id="3.40.50.300">
    <property type="entry name" value="P-loop containing nucleotide triphosphate hydrolases"/>
    <property type="match status" value="1"/>
</dbReference>
<evidence type="ECO:0000313" key="2">
    <source>
        <dbReference type="Proteomes" id="UP000555103"/>
    </source>
</evidence>
<sequence>MSNYSLFFVENGDEYLFSLSVAGNIFDHNTYKHIGAFDDDIASISILKSLKGYLRFRIAYPESEEFCTMDVDACFKEAQVQLPNDERHHFFCLNNCLMLLYVFATSNLDTLLIHASVIKNDEQGFVFLGKSGTGKSTHSRLWLEHVESNELLNDDNPVIRIIDSKAYVFGYAVEW</sequence>
<reference evidence="1 2" key="1">
    <citation type="submission" date="2020-08" db="EMBL/GenBank/DDBJ databases">
        <title>Genomic Encyclopedia of Type Strains, Phase IV (KMG-IV): sequencing the most valuable type-strain genomes for metagenomic binning, comparative biology and taxonomic classification.</title>
        <authorList>
            <person name="Goeker M."/>
        </authorList>
    </citation>
    <scope>NUCLEOTIDE SEQUENCE [LARGE SCALE GENOMIC DNA]</scope>
    <source>
        <strain evidence="1 2">DSM 104969</strain>
    </source>
</reference>
<gene>
    <name evidence="1" type="ORF">GGR21_004071</name>
</gene>
<protein>
    <recommendedName>
        <fullName evidence="3">Phosphoenolpyruvate carboxykinase</fullName>
    </recommendedName>
</protein>
<proteinExistence type="predicted"/>
<dbReference type="RefSeq" id="WP_183308953.1">
    <property type="nucleotide sequence ID" value="NZ_JACIEP010000023.1"/>
</dbReference>
<organism evidence="1 2">
    <name type="scientific">Dysgonomonas hofstadii</name>
    <dbReference type="NCBI Taxonomy" id="637886"/>
    <lineage>
        <taxon>Bacteria</taxon>
        <taxon>Pseudomonadati</taxon>
        <taxon>Bacteroidota</taxon>
        <taxon>Bacteroidia</taxon>
        <taxon>Bacteroidales</taxon>
        <taxon>Dysgonomonadaceae</taxon>
        <taxon>Dysgonomonas</taxon>
    </lineage>
</organism>
<dbReference type="Proteomes" id="UP000555103">
    <property type="component" value="Unassembled WGS sequence"/>
</dbReference>
<evidence type="ECO:0008006" key="3">
    <source>
        <dbReference type="Google" id="ProtNLM"/>
    </source>
</evidence>
<dbReference type="InterPro" id="IPR027417">
    <property type="entry name" value="P-loop_NTPase"/>
</dbReference>
<dbReference type="EMBL" id="JACIEP010000023">
    <property type="protein sequence ID" value="MBB4038142.1"/>
    <property type="molecule type" value="Genomic_DNA"/>
</dbReference>
<dbReference type="AlphaFoldDB" id="A0A840D0H6"/>
<accession>A0A840D0H6</accession>
<keyword evidence="2" id="KW-1185">Reference proteome</keyword>
<dbReference type="SUPFAM" id="SSF53795">
    <property type="entry name" value="PEP carboxykinase-like"/>
    <property type="match status" value="1"/>
</dbReference>
<evidence type="ECO:0000313" key="1">
    <source>
        <dbReference type="EMBL" id="MBB4038142.1"/>
    </source>
</evidence>